<dbReference type="Proteomes" id="UP000237347">
    <property type="component" value="Unassembled WGS sequence"/>
</dbReference>
<protein>
    <submittedName>
        <fullName evidence="2">Upf0481 protein</fullName>
    </submittedName>
</protein>
<proteinExistence type="predicted"/>
<feature type="non-terminal residue" evidence="2">
    <location>
        <position position="1"/>
    </location>
</feature>
<sequence length="262" mass="30674">IRLDLLLLENQLQFFVIERLHHLAFPSLSDYNGLLELSYNYFGHFNMQSLQALPNVKIEHFTDLLPTFQIPPLEKQQKKGNQQNDLLNTATQLHEAGVKFEVVTSERRFDIKFEKGVLKIPPLKLDNWTEVVTRNIMALEQTRYIKDTYFTDYLFLMDSLINTRKDVDFLCGKQILVNYLGDNSAANSMINNLNKGIEWIAVRNDYIDLYNKLNSFYENHWHRRQATLKREYFSTPWRGASTLAAIVLLVLTFIQTACSIFK</sequence>
<dbReference type="InterPro" id="IPR004158">
    <property type="entry name" value="DUF247_pln"/>
</dbReference>
<dbReference type="EMBL" id="PKMF04000586">
    <property type="protein sequence ID" value="KAK7825033.1"/>
    <property type="molecule type" value="Genomic_DNA"/>
</dbReference>
<keyword evidence="1" id="KW-0812">Transmembrane</keyword>
<dbReference type="AlphaFoldDB" id="A0AAW0JDQ7"/>
<reference evidence="2 3" key="1">
    <citation type="journal article" date="2018" name="Sci. Data">
        <title>The draft genome sequence of cork oak.</title>
        <authorList>
            <person name="Ramos A.M."/>
            <person name="Usie A."/>
            <person name="Barbosa P."/>
            <person name="Barros P.M."/>
            <person name="Capote T."/>
            <person name="Chaves I."/>
            <person name="Simoes F."/>
            <person name="Abreu I."/>
            <person name="Carrasquinho I."/>
            <person name="Faro C."/>
            <person name="Guimaraes J.B."/>
            <person name="Mendonca D."/>
            <person name="Nobrega F."/>
            <person name="Rodrigues L."/>
            <person name="Saibo N.J.M."/>
            <person name="Varela M.C."/>
            <person name="Egas C."/>
            <person name="Matos J."/>
            <person name="Miguel C.M."/>
            <person name="Oliveira M.M."/>
            <person name="Ricardo C.P."/>
            <person name="Goncalves S."/>
        </authorList>
    </citation>
    <scope>NUCLEOTIDE SEQUENCE [LARGE SCALE GENOMIC DNA]</scope>
    <source>
        <strain evidence="3">cv. HL8</strain>
    </source>
</reference>
<dbReference type="Pfam" id="PF03140">
    <property type="entry name" value="DUF247"/>
    <property type="match status" value="1"/>
</dbReference>
<keyword evidence="3" id="KW-1185">Reference proteome</keyword>
<comment type="caution">
    <text evidence="2">The sequence shown here is derived from an EMBL/GenBank/DDBJ whole genome shotgun (WGS) entry which is preliminary data.</text>
</comment>
<evidence type="ECO:0000313" key="3">
    <source>
        <dbReference type="Proteomes" id="UP000237347"/>
    </source>
</evidence>
<name>A0AAW0JDQ7_QUESU</name>
<dbReference type="PANTHER" id="PTHR31170:SF9">
    <property type="entry name" value="PROTEIN, PUTATIVE (DUF247)-RELATED"/>
    <property type="match status" value="1"/>
</dbReference>
<keyword evidence="1" id="KW-1133">Transmembrane helix</keyword>
<accession>A0AAW0JDQ7</accession>
<evidence type="ECO:0000256" key="1">
    <source>
        <dbReference type="SAM" id="Phobius"/>
    </source>
</evidence>
<evidence type="ECO:0000313" key="2">
    <source>
        <dbReference type="EMBL" id="KAK7825033.1"/>
    </source>
</evidence>
<organism evidence="2 3">
    <name type="scientific">Quercus suber</name>
    <name type="common">Cork oak</name>
    <dbReference type="NCBI Taxonomy" id="58331"/>
    <lineage>
        <taxon>Eukaryota</taxon>
        <taxon>Viridiplantae</taxon>
        <taxon>Streptophyta</taxon>
        <taxon>Embryophyta</taxon>
        <taxon>Tracheophyta</taxon>
        <taxon>Spermatophyta</taxon>
        <taxon>Magnoliopsida</taxon>
        <taxon>eudicotyledons</taxon>
        <taxon>Gunneridae</taxon>
        <taxon>Pentapetalae</taxon>
        <taxon>rosids</taxon>
        <taxon>fabids</taxon>
        <taxon>Fagales</taxon>
        <taxon>Fagaceae</taxon>
        <taxon>Quercus</taxon>
    </lineage>
</organism>
<dbReference type="PANTHER" id="PTHR31170">
    <property type="entry name" value="BNAC04G53230D PROTEIN"/>
    <property type="match status" value="1"/>
</dbReference>
<gene>
    <name evidence="2" type="ORF">CFP56_033839</name>
</gene>
<keyword evidence="1" id="KW-0472">Membrane</keyword>
<feature type="transmembrane region" description="Helical" evidence="1">
    <location>
        <begin position="237"/>
        <end position="261"/>
    </location>
</feature>